<reference evidence="3" key="1">
    <citation type="submission" date="2021-01" db="EMBL/GenBank/DDBJ databases">
        <authorList>
            <person name="Corre E."/>
            <person name="Pelletier E."/>
            <person name="Niang G."/>
            <person name="Scheremetjew M."/>
            <person name="Finn R."/>
            <person name="Kale V."/>
            <person name="Holt S."/>
            <person name="Cochrane G."/>
            <person name="Meng A."/>
            <person name="Brown T."/>
            <person name="Cohen L."/>
        </authorList>
    </citation>
    <scope>NUCLEOTIDE SEQUENCE</scope>
    <source>
        <strain evidence="3">Pop2</strain>
    </source>
</reference>
<dbReference type="PROSITE" id="PS50072">
    <property type="entry name" value="CSA_PPIASE_2"/>
    <property type="match status" value="1"/>
</dbReference>
<accession>A0A7S1ZLC5</accession>
<proteinExistence type="predicted"/>
<keyword evidence="1" id="KW-0732">Signal</keyword>
<sequence length="408" mass="44004">MFLSTISMILHFLTFLCLSSNSRTAAFSTSPHSTTTTTTTINGHVSAERLKFTRTRSACSNLFMTHNNNQENDNVVDEENGITHSLDEQLSRRSMISSSAAFCGILGSGVLSNPAAHAASETLTGSSNDASASASEFPPVTHRVFMDLRISRSDGSFYVRDDLPDIPENRVYNGRLVIGLFGTASPNHVAQFLRYAAVTYNPTEDDPLPSYGRSSFVSLDQQTGLMVGGKIPGLETALIGGSNVLKYGTRVLPATLWSDRRSDLQVSHSTGKGLLTHRNLDVTPSFGITTRPAGFDLDGSYTVFGKILSDEGSYVGGGGGKSDDEAKTVSFLSVVQDIPTYSMDRPAPPADAQPTEGERAVQEIASAVFSTQREFFRGAAKTFGDTRLDKVYEGKLLRRVEVTKVGIL</sequence>
<dbReference type="Gene3D" id="2.40.100.10">
    <property type="entry name" value="Cyclophilin-like"/>
    <property type="match status" value="1"/>
</dbReference>
<dbReference type="GO" id="GO:0003755">
    <property type="term" value="F:peptidyl-prolyl cis-trans isomerase activity"/>
    <property type="evidence" value="ECO:0007669"/>
    <property type="project" value="InterPro"/>
</dbReference>
<evidence type="ECO:0000256" key="1">
    <source>
        <dbReference type="SAM" id="SignalP"/>
    </source>
</evidence>
<feature type="signal peptide" evidence="1">
    <location>
        <begin position="1"/>
        <end position="19"/>
    </location>
</feature>
<organism evidence="3">
    <name type="scientific">Ditylum brightwellii</name>
    <dbReference type="NCBI Taxonomy" id="49249"/>
    <lineage>
        <taxon>Eukaryota</taxon>
        <taxon>Sar</taxon>
        <taxon>Stramenopiles</taxon>
        <taxon>Ochrophyta</taxon>
        <taxon>Bacillariophyta</taxon>
        <taxon>Mediophyceae</taxon>
        <taxon>Lithodesmiophycidae</taxon>
        <taxon>Lithodesmiales</taxon>
        <taxon>Lithodesmiaceae</taxon>
        <taxon>Ditylum</taxon>
    </lineage>
</organism>
<feature type="chain" id="PRO_5030774363" description="PPIase cyclophilin-type domain-containing protein" evidence="1">
    <location>
        <begin position="20"/>
        <end position="408"/>
    </location>
</feature>
<evidence type="ECO:0000259" key="2">
    <source>
        <dbReference type="PROSITE" id="PS50072"/>
    </source>
</evidence>
<dbReference type="InterPro" id="IPR029000">
    <property type="entry name" value="Cyclophilin-like_dom_sf"/>
</dbReference>
<dbReference type="InterPro" id="IPR002130">
    <property type="entry name" value="Cyclophilin-type_PPIase_dom"/>
</dbReference>
<gene>
    <name evidence="3" type="ORF">DBRI1063_LOCUS17444</name>
</gene>
<dbReference type="EMBL" id="HBGN01027037">
    <property type="protein sequence ID" value="CAD9342676.1"/>
    <property type="molecule type" value="Transcribed_RNA"/>
</dbReference>
<name>A0A7S1ZLC5_9STRA</name>
<evidence type="ECO:0000313" key="3">
    <source>
        <dbReference type="EMBL" id="CAD9342676.1"/>
    </source>
</evidence>
<feature type="domain" description="PPIase cyclophilin-type" evidence="2">
    <location>
        <begin position="163"/>
        <end position="349"/>
    </location>
</feature>
<dbReference type="SUPFAM" id="SSF50891">
    <property type="entry name" value="Cyclophilin-like"/>
    <property type="match status" value="1"/>
</dbReference>
<dbReference type="Pfam" id="PF00160">
    <property type="entry name" value="Pro_isomerase"/>
    <property type="match status" value="1"/>
</dbReference>
<protein>
    <recommendedName>
        <fullName evidence="2">PPIase cyclophilin-type domain-containing protein</fullName>
    </recommendedName>
</protein>
<dbReference type="AlphaFoldDB" id="A0A7S1ZLC5"/>